<dbReference type="PROSITE" id="PS00232">
    <property type="entry name" value="CADHERIN_1"/>
    <property type="match status" value="2"/>
</dbReference>
<dbReference type="GO" id="GO:0055113">
    <property type="term" value="P:epiboly involved in gastrulation with mouth forming second"/>
    <property type="evidence" value="ECO:0007669"/>
    <property type="project" value="Ensembl"/>
</dbReference>
<accession>A0A3B3TA10</accession>
<evidence type="ECO:0000256" key="4">
    <source>
        <dbReference type="ARBA" id="ARBA00004536"/>
    </source>
</evidence>
<keyword evidence="9" id="KW-0479">Metal-binding</keyword>
<protein>
    <submittedName>
        <fullName evidence="24">Desmocollin 2 like</fullName>
    </submittedName>
</protein>
<feature type="signal peptide" evidence="22">
    <location>
        <begin position="1"/>
        <end position="20"/>
    </location>
</feature>
<feature type="chain" id="PRO_5044589407" evidence="22">
    <location>
        <begin position="21"/>
        <end position="868"/>
    </location>
</feature>
<organism evidence="24 25">
    <name type="scientific">Paramormyrops kingsleyae</name>
    <dbReference type="NCBI Taxonomy" id="1676925"/>
    <lineage>
        <taxon>Eukaryota</taxon>
        <taxon>Metazoa</taxon>
        <taxon>Chordata</taxon>
        <taxon>Craniata</taxon>
        <taxon>Vertebrata</taxon>
        <taxon>Euteleostomi</taxon>
        <taxon>Actinopterygii</taxon>
        <taxon>Neopterygii</taxon>
        <taxon>Teleostei</taxon>
        <taxon>Osteoglossocephala</taxon>
        <taxon>Osteoglossomorpha</taxon>
        <taxon>Osteoglossiformes</taxon>
        <taxon>Mormyridae</taxon>
        <taxon>Paramormyrops</taxon>
    </lineage>
</organism>
<evidence type="ECO:0000256" key="8">
    <source>
        <dbReference type="ARBA" id="ARBA00022692"/>
    </source>
</evidence>
<dbReference type="SMART" id="SM01055">
    <property type="entry name" value="Cadherin_pro"/>
    <property type="match status" value="1"/>
</dbReference>
<evidence type="ECO:0000256" key="16">
    <source>
        <dbReference type="ARBA" id="ARBA00023136"/>
    </source>
</evidence>
<keyword evidence="17" id="KW-0325">Glycoprotein</keyword>
<evidence type="ECO:0000313" key="25">
    <source>
        <dbReference type="Proteomes" id="UP000261540"/>
    </source>
</evidence>
<dbReference type="GO" id="GO:0034332">
    <property type="term" value="P:adherens junction organization"/>
    <property type="evidence" value="ECO:0007669"/>
    <property type="project" value="TreeGrafter"/>
</dbReference>
<dbReference type="GO" id="GO:0014704">
    <property type="term" value="C:intercalated disc"/>
    <property type="evidence" value="ECO:0007669"/>
    <property type="project" value="TreeGrafter"/>
</dbReference>
<keyword evidence="11" id="KW-0677">Repeat</keyword>
<dbReference type="PROSITE" id="PS50268">
    <property type="entry name" value="CADHERIN_2"/>
    <property type="match status" value="4"/>
</dbReference>
<dbReference type="CTD" id="560091"/>
<feature type="domain" description="Cadherin" evidence="23">
    <location>
        <begin position="230"/>
        <end position="337"/>
    </location>
</feature>
<dbReference type="GO" id="GO:0016342">
    <property type="term" value="C:catenin complex"/>
    <property type="evidence" value="ECO:0007669"/>
    <property type="project" value="TreeGrafter"/>
</dbReference>
<dbReference type="GO" id="GO:0044331">
    <property type="term" value="P:cell-cell adhesion mediated by cadherin"/>
    <property type="evidence" value="ECO:0007669"/>
    <property type="project" value="TreeGrafter"/>
</dbReference>
<evidence type="ECO:0000256" key="15">
    <source>
        <dbReference type="ARBA" id="ARBA00022989"/>
    </source>
</evidence>
<name>A0A3B3TA10_9TELE</name>
<dbReference type="FunFam" id="2.60.40.60:FF:000011">
    <property type="entry name" value="Cadherin 1"/>
    <property type="match status" value="1"/>
</dbReference>
<dbReference type="GO" id="GO:0016477">
    <property type="term" value="P:cell migration"/>
    <property type="evidence" value="ECO:0007669"/>
    <property type="project" value="TreeGrafter"/>
</dbReference>
<evidence type="ECO:0000256" key="6">
    <source>
        <dbReference type="ARBA" id="ARBA00022475"/>
    </source>
</evidence>
<evidence type="ECO:0000313" key="24">
    <source>
        <dbReference type="Ensembl" id="ENSPKIP00000039136.1"/>
    </source>
</evidence>
<evidence type="ECO:0000256" key="1">
    <source>
        <dbReference type="ARBA" id="ARBA00004135"/>
    </source>
</evidence>
<dbReference type="SUPFAM" id="SSF49313">
    <property type="entry name" value="Cadherin-like"/>
    <property type="match status" value="6"/>
</dbReference>
<dbReference type="GO" id="GO:0003007">
    <property type="term" value="P:heart morphogenesis"/>
    <property type="evidence" value="ECO:0007669"/>
    <property type="project" value="Ensembl"/>
</dbReference>
<feature type="domain" description="Cadherin" evidence="23">
    <location>
        <begin position="122"/>
        <end position="230"/>
    </location>
</feature>
<dbReference type="GO" id="GO:0014069">
    <property type="term" value="C:postsynaptic density"/>
    <property type="evidence" value="ECO:0007669"/>
    <property type="project" value="TreeGrafter"/>
</dbReference>
<dbReference type="InterPro" id="IPR039808">
    <property type="entry name" value="Cadherin"/>
</dbReference>
<dbReference type="GO" id="GO:0009986">
    <property type="term" value="C:cell surface"/>
    <property type="evidence" value="ECO:0007669"/>
    <property type="project" value="UniProtKB-SubCell"/>
</dbReference>
<dbReference type="InterPro" id="IPR009122">
    <property type="entry name" value="Desmosomal_cadherin"/>
</dbReference>
<evidence type="ECO:0000256" key="5">
    <source>
        <dbReference type="ARBA" id="ARBA00004568"/>
    </source>
</evidence>
<dbReference type="Gene3D" id="2.60.40.60">
    <property type="entry name" value="Cadherins"/>
    <property type="match status" value="6"/>
</dbReference>
<dbReference type="PRINTS" id="PR01820">
    <property type="entry name" value="DESMOCOLLIN"/>
</dbReference>
<evidence type="ECO:0000256" key="2">
    <source>
        <dbReference type="ARBA" id="ARBA00004241"/>
    </source>
</evidence>
<dbReference type="GO" id="GO:0016339">
    <property type="term" value="P:calcium-dependent cell-cell adhesion via plasma membrane cell adhesion molecules"/>
    <property type="evidence" value="ECO:0007669"/>
    <property type="project" value="TreeGrafter"/>
</dbReference>
<dbReference type="GO" id="GO:0030027">
    <property type="term" value="C:lamellipodium"/>
    <property type="evidence" value="ECO:0007669"/>
    <property type="project" value="TreeGrafter"/>
</dbReference>
<dbReference type="GO" id="GO:0005509">
    <property type="term" value="F:calcium ion binding"/>
    <property type="evidence" value="ECO:0007669"/>
    <property type="project" value="UniProtKB-UniRule"/>
</dbReference>
<dbReference type="GO" id="GO:0048787">
    <property type="term" value="C:presynaptic active zone membrane"/>
    <property type="evidence" value="ECO:0007669"/>
    <property type="project" value="TreeGrafter"/>
</dbReference>
<dbReference type="Pfam" id="PF01049">
    <property type="entry name" value="CADH_Y-type_LIR"/>
    <property type="match status" value="1"/>
</dbReference>
<keyword evidence="7" id="KW-0165">Cleavage on pair of basic residues</keyword>
<dbReference type="PANTHER" id="PTHR24027">
    <property type="entry name" value="CADHERIN-23"/>
    <property type="match status" value="1"/>
</dbReference>
<dbReference type="GO" id="GO:0042383">
    <property type="term" value="C:sarcolemma"/>
    <property type="evidence" value="ECO:0007669"/>
    <property type="project" value="UniProtKB-SubCell"/>
</dbReference>
<feature type="domain" description="Cadherin" evidence="23">
    <location>
        <begin position="338"/>
        <end position="450"/>
    </location>
</feature>
<evidence type="ECO:0000256" key="20">
    <source>
        <dbReference type="RuleBase" id="RU004358"/>
    </source>
</evidence>
<dbReference type="InterPro" id="IPR002126">
    <property type="entry name" value="Cadherin-like_dom"/>
</dbReference>
<dbReference type="GO" id="GO:0007156">
    <property type="term" value="P:homophilic cell adhesion via plasma membrane adhesion molecules"/>
    <property type="evidence" value="ECO:0007669"/>
    <property type="project" value="InterPro"/>
</dbReference>
<dbReference type="GO" id="GO:0099634">
    <property type="term" value="C:postsynaptic specialization membrane"/>
    <property type="evidence" value="ECO:0007669"/>
    <property type="project" value="TreeGrafter"/>
</dbReference>
<dbReference type="GO" id="GO:0000902">
    <property type="term" value="P:cell morphogenesis"/>
    <property type="evidence" value="ECO:0007669"/>
    <property type="project" value="TreeGrafter"/>
</dbReference>
<keyword evidence="10 22" id="KW-0732">Signal</keyword>
<dbReference type="RefSeq" id="XP_023696175.1">
    <property type="nucleotide sequence ID" value="XM_023840407.2"/>
</dbReference>
<keyword evidence="6" id="KW-1003">Cell membrane</keyword>
<dbReference type="InterPro" id="IPR015919">
    <property type="entry name" value="Cadherin-like_sf"/>
</dbReference>
<dbReference type="FunFam" id="2.60.40.60:FF:000027">
    <property type="entry name" value="Cadherin 2"/>
    <property type="match status" value="1"/>
</dbReference>
<dbReference type="InterPro" id="IPR014868">
    <property type="entry name" value="Cadherin_pro_dom"/>
</dbReference>
<evidence type="ECO:0000256" key="14">
    <source>
        <dbReference type="ARBA" id="ARBA00022949"/>
    </source>
</evidence>
<keyword evidence="25" id="KW-1185">Reference proteome</keyword>
<comment type="function">
    <text evidence="20">A component of desmosome cell-cell junctions which are required for positive regulation of cellular adhesion. Involved in the interaction of plaque proteins and intermediate filaments mediating cell-cell adhesion.</text>
</comment>
<evidence type="ECO:0000256" key="19">
    <source>
        <dbReference type="RuleBase" id="RU003318"/>
    </source>
</evidence>
<dbReference type="GO" id="GO:0002159">
    <property type="term" value="P:desmosome assembly"/>
    <property type="evidence" value="ECO:0007669"/>
    <property type="project" value="Ensembl"/>
</dbReference>
<sequence length="868" mass="95038">MVQASFYSVLFIVLCGYAESCIPHSITVDVPEEIPPGYVVCKVNLEQCGTEELLVATSDPDFKVQVDGTVTASRFTRVPLRGRTFMILVQDGTSLNRVVEVILTHKAGKVSNNGVLRRSKRRWSPLPFLIRENDKPPFPKDVEIVGSDSSVNYTVYYVISGPGVTEDPVDLFSINPKTGMVRVNRPVDREQYSQIIFQVRAYNEQNRFETDRPLYITVNVQDENDNAPEFTGPMDFSVLEQSNAGTQVGIINATDRDDPTTIHTKIRHKILNNQNIFSIDPRSGMLSTATTVLDREAQAVHFVPLEIRDMDGDPKGLFSTATATVTLLDINDNPPVFSSTSYKASIDENAADVMVLRLPVDDKDLVNTPNWRAQYFITKGNETGNFRIDTDPKTNEGLLRVVKPFDYEKTKNAKLEVTAQNEAKLEGTNAKWATVPVDLTVRDVDEGPEFRPQNLVISVKEDVPKGTSIGTYTAIDPDTDTSKGIRYYKQSDPALWTEIVEATGEIRTTGTLDREATFVKNGTYNVTVKAIDETKKSSTGTITLRIEDVNDNVPEVIKKDLILCETNQKLGTAIVEAQDRDGPPFSAPFTFQLGSADGKWQLTDIKNTSAVLVPAQDLPKGQYEVPLTIKDLQGQGKEQTVNVKICHCVKEACSSQDSSRVLGRLGFLALLLPLLLLALLALLLMFTCTTKKDKILMDDASGGMLLKSNTEGPGDEVSAGIVPSSVVDGSLKGSHVGKTNGTLQPTWTQSLGAGAGAGAGVGAGVGTGIYSNSGVLKEEMDQLDYAGQFNLHTWKTNGRFLDQKLTYFFTEDEDRYANDLLRTYGYEGQGSLAGSVGCCSEMGDDQGLGFLDSLGPKFRTLADVCTKK</sequence>
<dbReference type="FunFam" id="2.60.40.60:FF:000031">
    <property type="entry name" value="Cadherin 3"/>
    <property type="match status" value="1"/>
</dbReference>
<evidence type="ECO:0000256" key="12">
    <source>
        <dbReference type="ARBA" id="ARBA00022837"/>
    </source>
</evidence>
<keyword evidence="15 21" id="KW-1133">Transmembrane helix</keyword>
<dbReference type="FunFam" id="2.60.40.60:FF:000019">
    <property type="entry name" value="Cadherin 2"/>
    <property type="match status" value="1"/>
</dbReference>
<dbReference type="PRINTS" id="PR01818">
    <property type="entry name" value="DESMOCADHERN"/>
</dbReference>
<dbReference type="PRINTS" id="PR00205">
    <property type="entry name" value="CADHERIN"/>
</dbReference>
<dbReference type="GO" id="GO:0045296">
    <property type="term" value="F:cadherin binding"/>
    <property type="evidence" value="ECO:0007669"/>
    <property type="project" value="TreeGrafter"/>
</dbReference>
<dbReference type="Proteomes" id="UP000261540">
    <property type="component" value="Unplaced"/>
</dbReference>
<evidence type="ECO:0000256" key="7">
    <source>
        <dbReference type="ARBA" id="ARBA00022685"/>
    </source>
</evidence>
<dbReference type="Ensembl" id="ENSPKIT00000020163.1">
    <property type="protein sequence ID" value="ENSPKIP00000039164.1"/>
    <property type="gene ID" value="ENSPKIG00000016617.1"/>
</dbReference>
<dbReference type="SMART" id="SM00112">
    <property type="entry name" value="CA"/>
    <property type="match status" value="4"/>
</dbReference>
<proteinExistence type="predicted"/>
<evidence type="ECO:0000256" key="11">
    <source>
        <dbReference type="ARBA" id="ARBA00022737"/>
    </source>
</evidence>
<dbReference type="GO" id="GO:0005912">
    <property type="term" value="C:adherens junction"/>
    <property type="evidence" value="ECO:0007669"/>
    <property type="project" value="UniProtKB-SubCell"/>
</dbReference>
<dbReference type="GO" id="GO:0045177">
    <property type="term" value="C:apical part of cell"/>
    <property type="evidence" value="ECO:0007669"/>
    <property type="project" value="TreeGrafter"/>
</dbReference>
<dbReference type="Gene3D" id="4.10.900.10">
    <property type="entry name" value="TCF3-CBD (Catenin binding domain)"/>
    <property type="match status" value="1"/>
</dbReference>
<dbReference type="GO" id="GO:0007416">
    <property type="term" value="P:synapse assembly"/>
    <property type="evidence" value="ECO:0007669"/>
    <property type="project" value="TreeGrafter"/>
</dbReference>
<dbReference type="Pfam" id="PF00028">
    <property type="entry name" value="Cadherin"/>
    <property type="match status" value="4"/>
</dbReference>
<dbReference type="GO" id="GO:0030057">
    <property type="term" value="C:desmosome"/>
    <property type="evidence" value="ECO:0007669"/>
    <property type="project" value="UniProtKB-SubCell"/>
</dbReference>
<keyword evidence="8 19" id="KW-0812">Transmembrane</keyword>
<reference evidence="24" key="1">
    <citation type="submission" date="2025-05" db="UniProtKB">
        <authorList>
            <consortium name="Ensembl"/>
        </authorList>
    </citation>
    <scope>IDENTIFICATION</scope>
</reference>
<dbReference type="InterPro" id="IPR020894">
    <property type="entry name" value="Cadherin_CS"/>
</dbReference>
<keyword evidence="13 19" id="KW-0130">Cell adhesion</keyword>
<evidence type="ECO:0000256" key="13">
    <source>
        <dbReference type="ARBA" id="ARBA00022889"/>
    </source>
</evidence>
<dbReference type="GeneTree" id="ENSGT01030000234624"/>
<dbReference type="STRING" id="1676925.ENSPKIP00000039136"/>
<keyword evidence="14" id="KW-0965">Cell junction</keyword>
<feature type="transmembrane region" description="Helical" evidence="21">
    <location>
        <begin position="665"/>
        <end position="687"/>
    </location>
</feature>
<comment type="subcellular location">
    <subcellularLocation>
        <location evidence="4">Cell junction</location>
        <location evidence="4">Adherens junction</location>
    </subcellularLocation>
    <subcellularLocation>
        <location evidence="5">Cell junction</location>
        <location evidence="5">Desmosome</location>
    </subcellularLocation>
    <subcellularLocation>
        <location evidence="1">Cell membrane</location>
        <location evidence="1">Sarcolemma</location>
    </subcellularLocation>
    <subcellularLocation>
        <location evidence="3 19">Cell membrane</location>
        <topology evidence="3 19">Single-pass type I membrane protein</topology>
    </subcellularLocation>
    <subcellularLocation>
        <location evidence="2">Cell surface</location>
    </subcellularLocation>
</comment>
<evidence type="ECO:0000256" key="22">
    <source>
        <dbReference type="SAM" id="SignalP"/>
    </source>
</evidence>
<evidence type="ECO:0000256" key="17">
    <source>
        <dbReference type="ARBA" id="ARBA00023180"/>
    </source>
</evidence>
<dbReference type="GO" id="GO:0060027">
    <property type="term" value="P:convergent extension involved in gastrulation"/>
    <property type="evidence" value="ECO:0007669"/>
    <property type="project" value="Ensembl"/>
</dbReference>
<keyword evidence="16 21" id="KW-0472">Membrane</keyword>
<dbReference type="Ensembl" id="ENSPKIT00000020135.1">
    <property type="protein sequence ID" value="ENSPKIP00000039136.1"/>
    <property type="gene ID" value="ENSPKIG00000016617.1"/>
</dbReference>
<dbReference type="GO" id="GO:0060047">
    <property type="term" value="P:heart contraction"/>
    <property type="evidence" value="ECO:0007669"/>
    <property type="project" value="Ensembl"/>
</dbReference>
<dbReference type="AlphaFoldDB" id="A0A3B3TA10"/>
<keyword evidence="12 18" id="KW-0106">Calcium</keyword>
<dbReference type="GO" id="GO:0043005">
    <property type="term" value="C:neuron projection"/>
    <property type="evidence" value="ECO:0007669"/>
    <property type="project" value="TreeGrafter"/>
</dbReference>
<dbReference type="Pfam" id="PF08758">
    <property type="entry name" value="Cadherin_pro"/>
    <property type="match status" value="1"/>
</dbReference>
<dbReference type="KEGG" id="pki:111858540"/>
<evidence type="ECO:0000256" key="18">
    <source>
        <dbReference type="PROSITE-ProRule" id="PRU00043"/>
    </source>
</evidence>
<evidence type="ECO:0000256" key="21">
    <source>
        <dbReference type="SAM" id="Phobius"/>
    </source>
</evidence>
<dbReference type="GO" id="GO:0005737">
    <property type="term" value="C:cytoplasm"/>
    <property type="evidence" value="ECO:0007669"/>
    <property type="project" value="TreeGrafter"/>
</dbReference>
<evidence type="ECO:0000256" key="10">
    <source>
        <dbReference type="ARBA" id="ARBA00022729"/>
    </source>
</evidence>
<dbReference type="PANTHER" id="PTHR24027:SF79">
    <property type="entry name" value="CADHERIN-2"/>
    <property type="match status" value="1"/>
</dbReference>
<evidence type="ECO:0000256" key="9">
    <source>
        <dbReference type="ARBA" id="ARBA00022723"/>
    </source>
</evidence>
<dbReference type="GO" id="GO:0008013">
    <property type="term" value="F:beta-catenin binding"/>
    <property type="evidence" value="ECO:0007669"/>
    <property type="project" value="TreeGrafter"/>
</dbReference>
<dbReference type="InterPro" id="IPR000233">
    <property type="entry name" value="Cadherin_Y-type_LIR"/>
</dbReference>
<evidence type="ECO:0000259" key="23">
    <source>
        <dbReference type="PROSITE" id="PS50268"/>
    </source>
</evidence>
<evidence type="ECO:0000256" key="3">
    <source>
        <dbReference type="ARBA" id="ARBA00004251"/>
    </source>
</evidence>
<feature type="domain" description="Cadherin" evidence="23">
    <location>
        <begin position="451"/>
        <end position="556"/>
    </location>
</feature>
<dbReference type="GeneID" id="111858540"/>
<dbReference type="OrthoDB" id="6079678at2759"/>
<dbReference type="InterPro" id="IPR027397">
    <property type="entry name" value="Catenin-bd_sf"/>
</dbReference>
<dbReference type="CDD" id="cd11304">
    <property type="entry name" value="Cadherin_repeat"/>
    <property type="match status" value="4"/>
</dbReference>